<reference evidence="6" key="2">
    <citation type="journal article" date="2021" name="Microbiome">
        <title>Successional dynamics and alternative stable states in a saline activated sludge microbial community over 9 years.</title>
        <authorList>
            <person name="Wang Y."/>
            <person name="Ye J."/>
            <person name="Ju F."/>
            <person name="Liu L."/>
            <person name="Boyd J.A."/>
            <person name="Deng Y."/>
            <person name="Parks D.H."/>
            <person name="Jiang X."/>
            <person name="Yin X."/>
            <person name="Woodcroft B.J."/>
            <person name="Tyson G.W."/>
            <person name="Hugenholtz P."/>
            <person name="Polz M.F."/>
            <person name="Zhang T."/>
        </authorList>
    </citation>
    <scope>NUCLEOTIDE SEQUENCE</scope>
    <source>
        <strain evidence="6">HKST-UBA11</strain>
    </source>
</reference>
<feature type="domain" description="Release factor glutamine methyltransferase N-terminal" evidence="5">
    <location>
        <begin position="15"/>
        <end position="75"/>
    </location>
</feature>
<dbReference type="GO" id="GO:0003676">
    <property type="term" value="F:nucleic acid binding"/>
    <property type="evidence" value="ECO:0007669"/>
    <property type="project" value="InterPro"/>
</dbReference>
<dbReference type="CDD" id="cd02440">
    <property type="entry name" value="AdoMet_MTases"/>
    <property type="match status" value="1"/>
</dbReference>
<dbReference type="Gene3D" id="1.10.8.10">
    <property type="entry name" value="DNA helicase RuvA subunit, C-terminal domain"/>
    <property type="match status" value="1"/>
</dbReference>
<dbReference type="InterPro" id="IPR002052">
    <property type="entry name" value="DNA_methylase_N6_adenine_CS"/>
</dbReference>
<keyword evidence="2 6" id="KW-0808">Transferase</keyword>
<dbReference type="NCBIfam" id="TIGR03534">
    <property type="entry name" value="RF_mod_PrmC"/>
    <property type="match status" value="1"/>
</dbReference>
<dbReference type="NCBIfam" id="TIGR00536">
    <property type="entry name" value="hemK_fam"/>
    <property type="match status" value="1"/>
</dbReference>
<dbReference type="GO" id="GO:0102559">
    <property type="term" value="F:peptide chain release factor N(5)-glutamine methyltransferase activity"/>
    <property type="evidence" value="ECO:0007669"/>
    <property type="project" value="UniProtKB-EC"/>
</dbReference>
<dbReference type="SUPFAM" id="SSF53335">
    <property type="entry name" value="S-adenosyl-L-methionine-dependent methyltransferases"/>
    <property type="match status" value="1"/>
</dbReference>
<dbReference type="GO" id="GO:0032259">
    <property type="term" value="P:methylation"/>
    <property type="evidence" value="ECO:0007669"/>
    <property type="project" value="UniProtKB-KW"/>
</dbReference>
<keyword evidence="1 6" id="KW-0489">Methyltransferase</keyword>
<dbReference type="PROSITE" id="PS00092">
    <property type="entry name" value="N6_MTASE"/>
    <property type="match status" value="1"/>
</dbReference>
<evidence type="ECO:0000259" key="4">
    <source>
        <dbReference type="Pfam" id="PF13847"/>
    </source>
</evidence>
<evidence type="ECO:0000256" key="2">
    <source>
        <dbReference type="ARBA" id="ARBA00022679"/>
    </source>
</evidence>
<evidence type="ECO:0000313" key="6">
    <source>
        <dbReference type="EMBL" id="MCA9385951.1"/>
    </source>
</evidence>
<organism evidence="6 7">
    <name type="scientific">Candidatus Dojkabacteria bacterium</name>
    <dbReference type="NCBI Taxonomy" id="2099670"/>
    <lineage>
        <taxon>Bacteria</taxon>
        <taxon>Candidatus Dojkabacteria</taxon>
    </lineage>
</organism>
<protein>
    <submittedName>
        <fullName evidence="6">Peptide chain release factor N(5)-glutamine methyltransferase</fullName>
        <ecNumber evidence="6">2.1.1.297</ecNumber>
    </submittedName>
</protein>
<evidence type="ECO:0000313" key="7">
    <source>
        <dbReference type="Proteomes" id="UP000754563"/>
    </source>
</evidence>
<evidence type="ECO:0000256" key="1">
    <source>
        <dbReference type="ARBA" id="ARBA00022603"/>
    </source>
</evidence>
<gene>
    <name evidence="6" type="primary">prmC</name>
    <name evidence="6" type="ORF">KC717_04875</name>
</gene>
<dbReference type="InterPro" id="IPR040758">
    <property type="entry name" value="PrmC_N"/>
</dbReference>
<dbReference type="InterPro" id="IPR029063">
    <property type="entry name" value="SAM-dependent_MTases_sf"/>
</dbReference>
<dbReference type="Pfam" id="PF13847">
    <property type="entry name" value="Methyltransf_31"/>
    <property type="match status" value="1"/>
</dbReference>
<dbReference type="AlphaFoldDB" id="A0A955L8Y9"/>
<dbReference type="EC" id="2.1.1.297" evidence="6"/>
<keyword evidence="3" id="KW-0949">S-adenosyl-L-methionine</keyword>
<sequence>MTTVDKLEESLYLKLREVSESPDLEVKLLLCYVLNCTKEELVLLSSKEIPTAVENKALELVKKRLLGYPIDYIIGYRYFYNDKFYVSPDTLIPRPETELLVDLALTEINSYPPSKKNISILEIGTGTGCISISIASQLVSKHYSENREITFIATDISENALHIAKKNLNHLINDQSNTPFNFIHADIYTPFNKEENGLLSKQRYDLIVSNPPYIPSSRLKDLPSLVQHEPEIALDGGKDGNSLIKRIVEEVWPYTKNNSAFILEIYEESENSLRELLNEYSKNYNFHYKFLPDLTGRIRFLTLHRTK</sequence>
<dbReference type="EMBL" id="JAGQLH010000060">
    <property type="protein sequence ID" value="MCA9385951.1"/>
    <property type="molecule type" value="Genomic_DNA"/>
</dbReference>
<comment type="caution">
    <text evidence="6">The sequence shown here is derived from an EMBL/GenBank/DDBJ whole genome shotgun (WGS) entry which is preliminary data.</text>
</comment>
<name>A0A955L8Y9_9BACT</name>
<dbReference type="InterPro" id="IPR025714">
    <property type="entry name" value="Methyltranfer_dom"/>
</dbReference>
<dbReference type="PANTHER" id="PTHR18895:SF74">
    <property type="entry name" value="MTRF1L RELEASE FACTOR GLUTAMINE METHYLTRANSFERASE"/>
    <property type="match status" value="1"/>
</dbReference>
<evidence type="ECO:0000256" key="3">
    <source>
        <dbReference type="ARBA" id="ARBA00022691"/>
    </source>
</evidence>
<proteinExistence type="predicted"/>
<dbReference type="InterPro" id="IPR004556">
    <property type="entry name" value="HemK-like"/>
</dbReference>
<reference evidence="6" key="1">
    <citation type="submission" date="2020-04" db="EMBL/GenBank/DDBJ databases">
        <authorList>
            <person name="Zhang T."/>
        </authorList>
    </citation>
    <scope>NUCLEOTIDE SEQUENCE</scope>
    <source>
        <strain evidence="6">HKST-UBA11</strain>
    </source>
</reference>
<feature type="domain" description="Methyltransferase" evidence="4">
    <location>
        <begin position="115"/>
        <end position="217"/>
    </location>
</feature>
<dbReference type="InterPro" id="IPR019874">
    <property type="entry name" value="RF_methyltr_PrmC"/>
</dbReference>
<dbReference type="InterPro" id="IPR050320">
    <property type="entry name" value="N5-glutamine_MTase"/>
</dbReference>
<dbReference type="Proteomes" id="UP000754563">
    <property type="component" value="Unassembled WGS sequence"/>
</dbReference>
<dbReference type="Pfam" id="PF17827">
    <property type="entry name" value="PrmC_N"/>
    <property type="match status" value="1"/>
</dbReference>
<evidence type="ECO:0000259" key="5">
    <source>
        <dbReference type="Pfam" id="PF17827"/>
    </source>
</evidence>
<accession>A0A955L8Y9</accession>
<dbReference type="Gene3D" id="3.40.50.150">
    <property type="entry name" value="Vaccinia Virus protein VP39"/>
    <property type="match status" value="1"/>
</dbReference>
<dbReference type="PANTHER" id="PTHR18895">
    <property type="entry name" value="HEMK METHYLTRANSFERASE"/>
    <property type="match status" value="1"/>
</dbReference>